<name>A0A841IXY7_9ACTN</name>
<dbReference type="SUPFAM" id="SSF53807">
    <property type="entry name" value="Helical backbone' metal receptor"/>
    <property type="match status" value="1"/>
</dbReference>
<dbReference type="EMBL" id="JACHJO010000009">
    <property type="protein sequence ID" value="MBB6121098.1"/>
    <property type="molecule type" value="Genomic_DNA"/>
</dbReference>
<evidence type="ECO:0000256" key="2">
    <source>
        <dbReference type="SAM" id="SignalP"/>
    </source>
</evidence>
<dbReference type="PROSITE" id="PS51318">
    <property type="entry name" value="TAT"/>
    <property type="match status" value="1"/>
</dbReference>
<dbReference type="Proteomes" id="UP000536604">
    <property type="component" value="Unassembled WGS sequence"/>
</dbReference>
<keyword evidence="2" id="KW-0732">Signal</keyword>
<feature type="domain" description="Fe/B12 periplasmic-binding" evidence="3">
    <location>
        <begin position="60"/>
        <end position="340"/>
    </location>
</feature>
<dbReference type="Gene3D" id="3.40.50.1980">
    <property type="entry name" value="Nitrogenase molybdenum iron protein domain"/>
    <property type="match status" value="2"/>
</dbReference>
<dbReference type="PANTHER" id="PTHR30535">
    <property type="entry name" value="VITAMIN B12-BINDING PROTEIN"/>
    <property type="match status" value="1"/>
</dbReference>
<feature type="chain" id="PRO_5032733043" evidence="2">
    <location>
        <begin position="30"/>
        <end position="350"/>
    </location>
</feature>
<evidence type="ECO:0000259" key="3">
    <source>
        <dbReference type="PROSITE" id="PS50983"/>
    </source>
</evidence>
<accession>A0A841IXY7</accession>
<gene>
    <name evidence="4" type="ORF">FHS13_003066</name>
</gene>
<feature type="signal peptide" evidence="2">
    <location>
        <begin position="1"/>
        <end position="29"/>
    </location>
</feature>
<organism evidence="4 5">
    <name type="scientific">Nocardiopsis algeriensis</name>
    <dbReference type="NCBI Taxonomy" id="1478215"/>
    <lineage>
        <taxon>Bacteria</taxon>
        <taxon>Bacillati</taxon>
        <taxon>Actinomycetota</taxon>
        <taxon>Actinomycetes</taxon>
        <taxon>Streptosporangiales</taxon>
        <taxon>Nocardiopsidaceae</taxon>
        <taxon>Nocardiopsis</taxon>
    </lineage>
</organism>
<dbReference type="RefSeq" id="WP_184292566.1">
    <property type="nucleotide sequence ID" value="NZ_JACHJO010000009.1"/>
</dbReference>
<protein>
    <submittedName>
        <fullName evidence="4">Iron complex transport system substrate-binding protein</fullName>
    </submittedName>
</protein>
<dbReference type="InterPro" id="IPR002491">
    <property type="entry name" value="ABC_transptr_periplasmic_BD"/>
</dbReference>
<dbReference type="PANTHER" id="PTHR30535:SF7">
    <property type="entry name" value="IRON(III) DICITRATE-BINDING PROTEIN"/>
    <property type="match status" value="1"/>
</dbReference>
<evidence type="ECO:0000313" key="5">
    <source>
        <dbReference type="Proteomes" id="UP000536604"/>
    </source>
</evidence>
<comment type="similarity">
    <text evidence="1">Belongs to the bacterial solute-binding protein 8 family.</text>
</comment>
<evidence type="ECO:0000313" key="4">
    <source>
        <dbReference type="EMBL" id="MBB6121098.1"/>
    </source>
</evidence>
<proteinExistence type="inferred from homology"/>
<sequence>MNSLSPARRTLRTAAAAAAALIAATGCGARVEEDPAQALAGSTATVRRCGEEVEYTLPQRTVVYEGGSADKMFALGLTDHVLGYVMPPANPPVSESPWAAEYEKVEFLSDDLLNRELVVDAGADFVVAGWNSGFSDQRGITPEILDKLGIQSFMHTESCFNYPGHPERMAPFEALYTDLERLGEIFGVQDRAAELVEDYRARVEAVRAQAPEGEPMRVFLYDSGTDRPFTAGSQVPPDDIIRFAGGENIFGDLDERWTQAGWEAVVAARPEVIVVLDYGDQAAEDKIGFLTSLPALSGVPAVEEENFFVLNYNEGISGPRNIDGLERFAEYLRELDRPRALDNTAQVGAQ</sequence>
<dbReference type="InterPro" id="IPR050902">
    <property type="entry name" value="ABC_Transporter_SBP"/>
</dbReference>
<reference evidence="4 5" key="1">
    <citation type="submission" date="2020-08" db="EMBL/GenBank/DDBJ databases">
        <title>Genomic Encyclopedia of Type Strains, Phase III (KMG-III): the genomes of soil and plant-associated and newly described type strains.</title>
        <authorList>
            <person name="Whitman W."/>
        </authorList>
    </citation>
    <scope>NUCLEOTIDE SEQUENCE [LARGE SCALE GENOMIC DNA]</scope>
    <source>
        <strain evidence="4 5">CECT 8712</strain>
    </source>
</reference>
<comment type="caution">
    <text evidence="4">The sequence shown here is derived from an EMBL/GenBank/DDBJ whole genome shotgun (WGS) entry which is preliminary data.</text>
</comment>
<dbReference type="PROSITE" id="PS50983">
    <property type="entry name" value="FE_B12_PBP"/>
    <property type="match status" value="1"/>
</dbReference>
<dbReference type="Pfam" id="PF01497">
    <property type="entry name" value="Peripla_BP_2"/>
    <property type="match status" value="1"/>
</dbReference>
<keyword evidence="5" id="KW-1185">Reference proteome</keyword>
<evidence type="ECO:0000256" key="1">
    <source>
        <dbReference type="ARBA" id="ARBA00008814"/>
    </source>
</evidence>
<dbReference type="InterPro" id="IPR006311">
    <property type="entry name" value="TAT_signal"/>
</dbReference>
<dbReference type="AlphaFoldDB" id="A0A841IXY7"/>